<sequence length="595" mass="62145">MLTRSANASPVIHGFHYAPANPSPRNSPSRNSAASTSAAAAASAARRPSLSSSPRVNGAPTSSSGALSGALFSAPATPAPSPSDRASVSAPSSPALSHVPSHAQSSSHAFSRPQTPLAASLASSQPLHQPLSRSPPRYVAVDAATQYSPMEPFDYANVPRHQHHLPHAPDPSSSSSQTLSKQSTPRELPPTPGPIPMEPGIEQGVDHAATNGGAAPPSNGPAMQGGRPAPGARVTVTSASSAPAPAPAPAPASTAESTSAPSSTGAPSSSFSSNQPASASSSAPPPPDASSSAQPKQPYTTSPQKRRISQQGPFSQNEDANGEGAPSPGPRRLPSPSVADSSPAASKRARPEAAPVKMLPEQYELCAVEDMVVLIANMLGELIETNDALALKSGHLTRFHSRTPPGISVLDYLHRLAKHATLIPPLLLSMVYYIDRLCAMYPDFTINTLTVHRFLITAATVAAKGLSDSFWNNTTYARVGGVRVAELKMLELEFLYRLEWKIVPNPEVLAAYYRPLVERCPGYALPPDHSPSRDEDDMIDDDDDDDIGNDAMNDNSGMAGNDSAAPAHNGHQRQSSTTLIGEDMVVSGLTRQPTR</sequence>
<feature type="compositionally biased region" description="Low complexity" evidence="1">
    <location>
        <begin position="289"/>
        <end position="298"/>
    </location>
</feature>
<organism evidence="2 3">
    <name type="scientific">Sporothrix bragantina</name>
    <dbReference type="NCBI Taxonomy" id="671064"/>
    <lineage>
        <taxon>Eukaryota</taxon>
        <taxon>Fungi</taxon>
        <taxon>Dikarya</taxon>
        <taxon>Ascomycota</taxon>
        <taxon>Pezizomycotina</taxon>
        <taxon>Sordariomycetes</taxon>
        <taxon>Sordariomycetidae</taxon>
        <taxon>Ophiostomatales</taxon>
        <taxon>Ophiostomataceae</taxon>
        <taxon>Sporothrix</taxon>
    </lineage>
</organism>
<proteinExistence type="predicted"/>
<reference evidence="2 3" key="1">
    <citation type="submission" date="2024-01" db="EMBL/GenBank/DDBJ databases">
        <authorList>
            <person name="Allen C."/>
            <person name="Tagirdzhanova G."/>
        </authorList>
    </citation>
    <scope>NUCLEOTIDE SEQUENCE [LARGE SCALE GENOMIC DNA]</scope>
</reference>
<feature type="compositionally biased region" description="Polar residues" evidence="1">
    <location>
        <begin position="104"/>
        <end position="114"/>
    </location>
</feature>
<keyword evidence="3" id="KW-1185">Reference proteome</keyword>
<feature type="compositionally biased region" description="Low complexity" evidence="1">
    <location>
        <begin position="18"/>
        <end position="103"/>
    </location>
</feature>
<dbReference type="PANTHER" id="PTHR15615">
    <property type="match status" value="1"/>
</dbReference>
<dbReference type="SUPFAM" id="SSF47954">
    <property type="entry name" value="Cyclin-like"/>
    <property type="match status" value="1"/>
</dbReference>
<evidence type="ECO:0000313" key="3">
    <source>
        <dbReference type="Proteomes" id="UP001642406"/>
    </source>
</evidence>
<dbReference type="InterPro" id="IPR036915">
    <property type="entry name" value="Cyclin-like_sf"/>
</dbReference>
<feature type="region of interest" description="Disordered" evidence="1">
    <location>
        <begin position="1"/>
        <end position="353"/>
    </location>
</feature>
<feature type="compositionally biased region" description="Pro residues" evidence="1">
    <location>
        <begin position="187"/>
        <end position="197"/>
    </location>
</feature>
<dbReference type="EMBL" id="CAWUHC010000002">
    <property type="protein sequence ID" value="CAK7209304.1"/>
    <property type="molecule type" value="Genomic_DNA"/>
</dbReference>
<dbReference type="PANTHER" id="PTHR15615:SF117">
    <property type="entry name" value="PHO85 CYCLIN PHO80"/>
    <property type="match status" value="1"/>
</dbReference>
<feature type="compositionally biased region" description="Low complexity" evidence="1">
    <location>
        <begin position="251"/>
        <end position="282"/>
    </location>
</feature>
<dbReference type="Gene3D" id="1.10.472.10">
    <property type="entry name" value="Cyclin-like"/>
    <property type="match status" value="1"/>
</dbReference>
<dbReference type="InterPro" id="IPR013922">
    <property type="entry name" value="Cyclin_PHO80-like"/>
</dbReference>
<dbReference type="Proteomes" id="UP001642406">
    <property type="component" value="Unassembled WGS sequence"/>
</dbReference>
<name>A0ABP0APZ2_9PEZI</name>
<dbReference type="Pfam" id="PF08613">
    <property type="entry name" value="Cyclin"/>
    <property type="match status" value="1"/>
</dbReference>
<feature type="compositionally biased region" description="Low complexity" evidence="1">
    <location>
        <begin position="172"/>
        <end position="183"/>
    </location>
</feature>
<evidence type="ECO:0000313" key="2">
    <source>
        <dbReference type="EMBL" id="CAK7209304.1"/>
    </source>
</evidence>
<accession>A0ABP0APZ2</accession>
<evidence type="ECO:0000256" key="1">
    <source>
        <dbReference type="SAM" id="MobiDB-lite"/>
    </source>
</evidence>
<dbReference type="CDD" id="cd20558">
    <property type="entry name" value="CYCLIN_ScPCL7-like"/>
    <property type="match status" value="1"/>
</dbReference>
<feature type="compositionally biased region" description="Polar residues" evidence="1">
    <location>
        <begin position="299"/>
        <end position="319"/>
    </location>
</feature>
<comment type="caution">
    <text evidence="2">The sequence shown here is derived from an EMBL/GenBank/DDBJ whole genome shotgun (WGS) entry which is preliminary data.</text>
</comment>
<gene>
    <name evidence="2" type="primary">PHO80</name>
    <name evidence="2" type="ORF">SBRCBS47491_000398</name>
</gene>
<feature type="compositionally biased region" description="Acidic residues" evidence="1">
    <location>
        <begin position="534"/>
        <end position="548"/>
    </location>
</feature>
<feature type="compositionally biased region" description="Low complexity" evidence="1">
    <location>
        <begin position="334"/>
        <end position="346"/>
    </location>
</feature>
<feature type="region of interest" description="Disordered" evidence="1">
    <location>
        <begin position="524"/>
        <end position="595"/>
    </location>
</feature>
<protein>
    <submittedName>
        <fullName evidence="2">Pho80p cyclin</fullName>
    </submittedName>
</protein>